<protein>
    <submittedName>
        <fullName evidence="1">Uncharacterized protein</fullName>
    </submittedName>
</protein>
<sequence>MPIKYIGRTTDFKGRIITRSKFERYPEPTYMKILKVEALPKPENESPDNLRKVRVLIEKTFRGKTLPKPILLESATYKPDYKLIPKDEEANFCKNIPKSDTPARILPRTMDFPPLMKELIIQEGILKGGATKEDLELEIAYNKMSQKSKYRIADKGEQPTQTFSIGLGTPITSRLYKGIDL</sequence>
<gene>
    <name evidence="1" type="ORF">GWI33_016580</name>
</gene>
<dbReference type="GO" id="GO:0003735">
    <property type="term" value="F:structural constituent of ribosome"/>
    <property type="evidence" value="ECO:0007669"/>
    <property type="project" value="InterPro"/>
</dbReference>
<dbReference type="AlphaFoldDB" id="A0A834I390"/>
<evidence type="ECO:0000313" key="2">
    <source>
        <dbReference type="Proteomes" id="UP000625711"/>
    </source>
</evidence>
<dbReference type="Pfam" id="PF16053">
    <property type="entry name" value="MRP-S34"/>
    <property type="match status" value="1"/>
</dbReference>
<proteinExistence type="predicted"/>
<keyword evidence="2" id="KW-1185">Reference proteome</keyword>
<dbReference type="PANTHER" id="PTHR28589">
    <property type="entry name" value="28S RIBOSOMAL PROTEIN S34, MITOCHONDRIAL"/>
    <property type="match status" value="1"/>
</dbReference>
<dbReference type="GO" id="GO:0005739">
    <property type="term" value="C:mitochondrion"/>
    <property type="evidence" value="ECO:0007669"/>
    <property type="project" value="InterPro"/>
</dbReference>
<dbReference type="Proteomes" id="UP000625711">
    <property type="component" value="Unassembled WGS sequence"/>
</dbReference>
<organism evidence="1 2">
    <name type="scientific">Rhynchophorus ferrugineus</name>
    <name type="common">Red palm weevil</name>
    <name type="synonym">Curculio ferrugineus</name>
    <dbReference type="NCBI Taxonomy" id="354439"/>
    <lineage>
        <taxon>Eukaryota</taxon>
        <taxon>Metazoa</taxon>
        <taxon>Ecdysozoa</taxon>
        <taxon>Arthropoda</taxon>
        <taxon>Hexapoda</taxon>
        <taxon>Insecta</taxon>
        <taxon>Pterygota</taxon>
        <taxon>Neoptera</taxon>
        <taxon>Endopterygota</taxon>
        <taxon>Coleoptera</taxon>
        <taxon>Polyphaga</taxon>
        <taxon>Cucujiformia</taxon>
        <taxon>Curculionidae</taxon>
        <taxon>Dryophthorinae</taxon>
        <taxon>Rhynchophorus</taxon>
    </lineage>
</organism>
<reference evidence="1" key="1">
    <citation type="submission" date="2020-08" db="EMBL/GenBank/DDBJ databases">
        <title>Genome sequencing and assembly of the red palm weevil Rhynchophorus ferrugineus.</title>
        <authorList>
            <person name="Dias G.B."/>
            <person name="Bergman C.M."/>
            <person name="Manee M."/>
        </authorList>
    </citation>
    <scope>NUCLEOTIDE SEQUENCE</scope>
    <source>
        <strain evidence="1">AA-2017</strain>
        <tissue evidence="1">Whole larva</tissue>
    </source>
</reference>
<comment type="caution">
    <text evidence="1">The sequence shown here is derived from an EMBL/GenBank/DDBJ whole genome shotgun (WGS) entry which is preliminary data.</text>
</comment>
<accession>A0A834I390</accession>
<name>A0A834I390_RHYFE</name>
<dbReference type="PANTHER" id="PTHR28589:SF1">
    <property type="entry name" value="SMALL RIBOSOMAL SUBUNIT PROTEIN MS34"/>
    <property type="match status" value="1"/>
</dbReference>
<evidence type="ECO:0000313" key="1">
    <source>
        <dbReference type="EMBL" id="KAF7270430.1"/>
    </source>
</evidence>
<dbReference type="InterPro" id="IPR032053">
    <property type="entry name" value="Ribosomal_mS34"/>
</dbReference>
<dbReference type="OrthoDB" id="16434at2759"/>
<dbReference type="EMBL" id="JAACXV010014094">
    <property type="protein sequence ID" value="KAF7270430.1"/>
    <property type="molecule type" value="Genomic_DNA"/>
</dbReference>